<dbReference type="RefSeq" id="WP_310267847.1">
    <property type="nucleotide sequence ID" value="NZ_JAVDXW010000001.1"/>
</dbReference>
<comment type="caution">
    <text evidence="9">The sequence shown here is derived from an EMBL/GenBank/DDBJ whole genome shotgun (WGS) entry which is preliminary data.</text>
</comment>
<dbReference type="GO" id="GO:0005886">
    <property type="term" value="C:plasma membrane"/>
    <property type="evidence" value="ECO:0007669"/>
    <property type="project" value="UniProtKB-SubCell"/>
</dbReference>
<sequence length="811" mass="86677">MSKHDKPPNFRALRTRISDFRLGVRLAVGGNRTPWGRLILAAIGTGLGVAVLLLASSVPNMWQAREEVQEARLGGIYRTVPNQDPVLLTALRGTTFRGEHITGRALQPQAPDAPVPQGVERFPGPGEMVVSPALQDLLQSPGGELLRPRLPGEITGVIDEEGLVSPDELLYYTGATDLSATGTSVAAVYPDSVRNRSDNTTSLPPDLWVVLAFGVTALLVPVVVFVASTTRLAEAARSRRLAALRLVGADGNQIRRIASGEALVGAMLGVLVGWLFFLAGRQLAGHLSIIGFSVFASDIHPDWWAVLLVTLAIPVIAVATAQAAMRNTIIEPLGVMRQVTPRKRRMVWRLMPMALGILGLLFVGTDSGSASELQIPFLGSIVLLLIGVPLILPWGVERVVHRVHAKSLPWQLALRRLQLSSGTAARSVSAIAVVMTGIIGLQTVMATAATEYTDSTSEPNAPVLEKWHGVSVRGSLAGPERSLEGLIGALAGLPSTRDVEGFATALLGNTDSANTYRTTHQVRATIADCATLRDLRDITRCRNGEAFRESPQDSQQAPKSRSSQEPVRAGERLSIAAGHYDPRGSQDRATESAIWQAPQEFRRLPQSGEIIGPVSLSGLVLTPQAAEGIPWWARSVQVGLDFAASAPQEAIERVRNVAAEYLDFSSAYRLTPDSAIATNLYAMIRYGLLLGALVTFALIGCSLFVTAAEQIQERRRQTAVLAAVGTRRRTLGWSAFLQNAVPMLVAVVLAVLVGLALGVLVVIVTGMDELTFDPLGILGLVAIAALSLLVVTALTMPALRRAMHPDGLHTE</sequence>
<feature type="transmembrane region" description="Helical" evidence="7">
    <location>
        <begin position="736"/>
        <end position="763"/>
    </location>
</feature>
<feature type="transmembrane region" description="Helical" evidence="7">
    <location>
        <begin position="35"/>
        <end position="55"/>
    </location>
</feature>
<evidence type="ECO:0000256" key="2">
    <source>
        <dbReference type="ARBA" id="ARBA00022475"/>
    </source>
</evidence>
<keyword evidence="5 7" id="KW-0472">Membrane</keyword>
<feature type="transmembrane region" description="Helical" evidence="7">
    <location>
        <begin position="262"/>
        <end position="283"/>
    </location>
</feature>
<evidence type="ECO:0000256" key="7">
    <source>
        <dbReference type="SAM" id="Phobius"/>
    </source>
</evidence>
<feature type="transmembrane region" description="Helical" evidence="7">
    <location>
        <begin position="775"/>
        <end position="794"/>
    </location>
</feature>
<dbReference type="Proteomes" id="UP001180845">
    <property type="component" value="Unassembled WGS sequence"/>
</dbReference>
<feature type="domain" description="ABC3 transporter permease C-terminal" evidence="8">
    <location>
        <begin position="692"/>
        <end position="801"/>
    </location>
</feature>
<accession>A0AAE4CJG0</accession>
<evidence type="ECO:0000256" key="5">
    <source>
        <dbReference type="ARBA" id="ARBA00023136"/>
    </source>
</evidence>
<proteinExistence type="predicted"/>
<feature type="transmembrane region" description="Helical" evidence="7">
    <location>
        <begin position="303"/>
        <end position="325"/>
    </location>
</feature>
<evidence type="ECO:0000256" key="6">
    <source>
        <dbReference type="SAM" id="MobiDB-lite"/>
    </source>
</evidence>
<dbReference type="PANTHER" id="PTHR30287:SF2">
    <property type="entry name" value="BLL1001 PROTEIN"/>
    <property type="match status" value="1"/>
</dbReference>
<feature type="transmembrane region" description="Helical" evidence="7">
    <location>
        <begin position="346"/>
        <end position="363"/>
    </location>
</feature>
<dbReference type="AlphaFoldDB" id="A0AAE4CJG0"/>
<keyword evidence="10" id="KW-1185">Reference proteome</keyword>
<reference evidence="9" key="1">
    <citation type="submission" date="2023-07" db="EMBL/GenBank/DDBJ databases">
        <title>Sequencing the genomes of 1000 actinobacteria strains.</title>
        <authorList>
            <person name="Klenk H.-P."/>
        </authorList>
    </citation>
    <scope>NUCLEOTIDE SEQUENCE</scope>
    <source>
        <strain evidence="9">DSM 45977</strain>
    </source>
</reference>
<evidence type="ECO:0000256" key="3">
    <source>
        <dbReference type="ARBA" id="ARBA00022692"/>
    </source>
</evidence>
<gene>
    <name evidence="9" type="ORF">JOF55_000116</name>
</gene>
<evidence type="ECO:0000313" key="9">
    <source>
        <dbReference type="EMBL" id="MDR7299935.1"/>
    </source>
</evidence>
<keyword evidence="9" id="KW-0449">Lipoprotein</keyword>
<organism evidence="9 10">
    <name type="scientific">Haloactinomyces albus</name>
    <dbReference type="NCBI Taxonomy" id="1352928"/>
    <lineage>
        <taxon>Bacteria</taxon>
        <taxon>Bacillati</taxon>
        <taxon>Actinomycetota</taxon>
        <taxon>Actinomycetes</taxon>
        <taxon>Actinopolysporales</taxon>
        <taxon>Actinopolysporaceae</taxon>
        <taxon>Haloactinomyces</taxon>
    </lineage>
</organism>
<keyword evidence="2" id="KW-1003">Cell membrane</keyword>
<dbReference type="Pfam" id="PF02687">
    <property type="entry name" value="FtsX"/>
    <property type="match status" value="2"/>
</dbReference>
<name>A0AAE4CJG0_9ACTN</name>
<feature type="region of interest" description="Disordered" evidence="6">
    <location>
        <begin position="545"/>
        <end position="569"/>
    </location>
</feature>
<dbReference type="PANTHER" id="PTHR30287">
    <property type="entry name" value="MEMBRANE COMPONENT OF PREDICTED ABC SUPERFAMILY METABOLITE UPTAKE TRANSPORTER"/>
    <property type="match status" value="1"/>
</dbReference>
<evidence type="ECO:0000259" key="8">
    <source>
        <dbReference type="Pfam" id="PF02687"/>
    </source>
</evidence>
<feature type="transmembrane region" description="Helical" evidence="7">
    <location>
        <begin position="686"/>
        <end position="708"/>
    </location>
</feature>
<evidence type="ECO:0000313" key="10">
    <source>
        <dbReference type="Proteomes" id="UP001180845"/>
    </source>
</evidence>
<feature type="transmembrane region" description="Helical" evidence="7">
    <location>
        <begin position="375"/>
        <end position="396"/>
    </location>
</feature>
<keyword evidence="3 7" id="KW-0812">Transmembrane</keyword>
<feature type="transmembrane region" description="Helical" evidence="7">
    <location>
        <begin position="209"/>
        <end position="230"/>
    </location>
</feature>
<dbReference type="InterPro" id="IPR003838">
    <property type="entry name" value="ABC3_permease_C"/>
</dbReference>
<dbReference type="InterPro" id="IPR038766">
    <property type="entry name" value="Membrane_comp_ABC_pdt"/>
</dbReference>
<protein>
    <submittedName>
        <fullName evidence="9">ABC-type lipoprotein release transport system permease subunit</fullName>
    </submittedName>
</protein>
<feature type="domain" description="ABC3 transporter permease C-terminal" evidence="8">
    <location>
        <begin position="216"/>
        <end position="324"/>
    </location>
</feature>
<keyword evidence="4 7" id="KW-1133">Transmembrane helix</keyword>
<evidence type="ECO:0000256" key="4">
    <source>
        <dbReference type="ARBA" id="ARBA00022989"/>
    </source>
</evidence>
<evidence type="ECO:0000256" key="1">
    <source>
        <dbReference type="ARBA" id="ARBA00004651"/>
    </source>
</evidence>
<comment type="subcellular location">
    <subcellularLocation>
        <location evidence="1">Cell membrane</location>
        <topology evidence="1">Multi-pass membrane protein</topology>
    </subcellularLocation>
</comment>
<dbReference type="EMBL" id="JAVDXW010000001">
    <property type="protein sequence ID" value="MDR7299935.1"/>
    <property type="molecule type" value="Genomic_DNA"/>
</dbReference>
<feature type="compositionally biased region" description="Polar residues" evidence="6">
    <location>
        <begin position="552"/>
        <end position="565"/>
    </location>
</feature>